<dbReference type="KEGG" id="tce:A3L02_02355"/>
<dbReference type="Proteomes" id="UP000197156">
    <property type="component" value="Chromosome"/>
</dbReference>
<evidence type="ECO:0000313" key="1">
    <source>
        <dbReference type="EMBL" id="ASI98488.1"/>
    </source>
</evidence>
<keyword evidence="2" id="KW-1185">Reference proteome</keyword>
<dbReference type="AlphaFoldDB" id="A0A218P0M8"/>
<dbReference type="GeneID" id="33323559"/>
<dbReference type="EMBL" id="CP014854">
    <property type="protein sequence ID" value="ASI98488.1"/>
    <property type="molecule type" value="Genomic_DNA"/>
</dbReference>
<evidence type="ECO:0000313" key="2">
    <source>
        <dbReference type="Proteomes" id="UP000197156"/>
    </source>
</evidence>
<reference evidence="1 2" key="1">
    <citation type="submission" date="2016-03" db="EMBL/GenBank/DDBJ databases">
        <title>Complete genome sequence of Thermococcus celer.</title>
        <authorList>
            <person name="Oger P.M."/>
        </authorList>
    </citation>
    <scope>NUCLEOTIDE SEQUENCE [LARGE SCALE GENOMIC DNA]</scope>
    <source>
        <strain evidence="1 2">Vu 13</strain>
    </source>
</reference>
<protein>
    <submittedName>
        <fullName evidence="1">Uncharacterized protein</fullName>
    </submittedName>
</protein>
<proteinExistence type="predicted"/>
<organism evidence="1 2">
    <name type="scientific">Thermococcus celer Vu 13 = JCM 8558</name>
    <dbReference type="NCBI Taxonomy" id="1293037"/>
    <lineage>
        <taxon>Archaea</taxon>
        <taxon>Methanobacteriati</taxon>
        <taxon>Methanobacteriota</taxon>
        <taxon>Thermococci</taxon>
        <taxon>Thermococcales</taxon>
        <taxon>Thermococcaceae</taxon>
        <taxon>Thermococcus</taxon>
    </lineage>
</organism>
<gene>
    <name evidence="1" type="ORF">A3L02_02355</name>
</gene>
<accession>A0A218P0M8</accession>
<dbReference type="RefSeq" id="WP_088862447.1">
    <property type="nucleotide sequence ID" value="NZ_CP014854.1"/>
</dbReference>
<name>A0A218P0M8_THECE</name>
<dbReference type="OrthoDB" id="98317at2157"/>
<sequence length="340" mass="37635">MRPIKSLDSGGFDELLGILNGMGNRLLLIRISGKDAFLYGNGRVMREYIDIPRDLRDVEVVELDKFEFLDLLQGEAEPKRTPMTVEFSYSLDAPKDIYIHLEDALLKAVLKAYKTLGIAIERADLKASIRYGATGRDILLIRGNVKGLSASEVEKTELARVLSDVVSREAGFDARVLLRGFDLVKTRGKPLLRVSAPRAHVRGGRVLEVPLARNVAPSLNRDKVQVEVERILEEAGIEELAGKLKRDTERRVQTGAIEAFLRERLSGIRDVQVNWIKVSPGGDGGVKVAIGASRRSKSRSDVEITSMVGKEIEAAQREGRARGLAFKVSSAFLVLEEDVY</sequence>